<dbReference type="InParanoid" id="A0A2J6SPN2"/>
<sequence length="260" mass="30454">MGVKCIDIGDDIGELLPSEKENRTGKPGHFETLATFRNDEEFCLKDALEQYHENPIPYANALAEVGKEICEVTYQKDSTEYRALRAKDRVRRQRYYHMIEGVDRTFTFMSLREWFMPWQAVRLFDTPNQIFRDYVNAIGMKILGFVGLIDALETTNTSNTVRWIEEFEKFRKNVNRLCRDIGCEVEDFPTLQETIQRLKRYASEETQKMSPLWEENARLKRKLEAQKRIIAAVQIRCTIENLVHAIPNKGKYDDRAAGNK</sequence>
<accession>A0A2J6SPN2</accession>
<keyword evidence="2" id="KW-1185">Reference proteome</keyword>
<proteinExistence type="predicted"/>
<reference evidence="1 2" key="1">
    <citation type="submission" date="2016-04" db="EMBL/GenBank/DDBJ databases">
        <title>A degradative enzymes factory behind the ericoid mycorrhizal symbiosis.</title>
        <authorList>
            <consortium name="DOE Joint Genome Institute"/>
            <person name="Martino E."/>
            <person name="Morin E."/>
            <person name="Grelet G."/>
            <person name="Kuo A."/>
            <person name="Kohler A."/>
            <person name="Daghino S."/>
            <person name="Barry K."/>
            <person name="Choi C."/>
            <person name="Cichocki N."/>
            <person name="Clum A."/>
            <person name="Copeland A."/>
            <person name="Hainaut M."/>
            <person name="Haridas S."/>
            <person name="Labutti K."/>
            <person name="Lindquist E."/>
            <person name="Lipzen A."/>
            <person name="Khouja H.-R."/>
            <person name="Murat C."/>
            <person name="Ohm R."/>
            <person name="Olson A."/>
            <person name="Spatafora J."/>
            <person name="Veneault-Fourrey C."/>
            <person name="Henrissat B."/>
            <person name="Grigoriev I."/>
            <person name="Martin F."/>
            <person name="Perotto S."/>
        </authorList>
    </citation>
    <scope>NUCLEOTIDE SEQUENCE [LARGE SCALE GENOMIC DNA]</scope>
    <source>
        <strain evidence="1 2">E</strain>
    </source>
</reference>
<dbReference type="Proteomes" id="UP000235371">
    <property type="component" value="Unassembled WGS sequence"/>
</dbReference>
<gene>
    <name evidence="1" type="ORF">K444DRAFT_190131</name>
</gene>
<evidence type="ECO:0000313" key="1">
    <source>
        <dbReference type="EMBL" id="PMD52721.1"/>
    </source>
</evidence>
<dbReference type="OrthoDB" id="5430057at2759"/>
<evidence type="ECO:0000313" key="2">
    <source>
        <dbReference type="Proteomes" id="UP000235371"/>
    </source>
</evidence>
<dbReference type="EMBL" id="KZ613895">
    <property type="protein sequence ID" value="PMD52721.1"/>
    <property type="molecule type" value="Genomic_DNA"/>
</dbReference>
<dbReference type="GeneID" id="36578995"/>
<dbReference type="AlphaFoldDB" id="A0A2J6SPN2"/>
<organism evidence="1 2">
    <name type="scientific">Hyaloscypha bicolor E</name>
    <dbReference type="NCBI Taxonomy" id="1095630"/>
    <lineage>
        <taxon>Eukaryota</taxon>
        <taxon>Fungi</taxon>
        <taxon>Dikarya</taxon>
        <taxon>Ascomycota</taxon>
        <taxon>Pezizomycotina</taxon>
        <taxon>Leotiomycetes</taxon>
        <taxon>Helotiales</taxon>
        <taxon>Hyaloscyphaceae</taxon>
        <taxon>Hyaloscypha</taxon>
        <taxon>Hyaloscypha bicolor</taxon>
    </lineage>
</organism>
<name>A0A2J6SPN2_9HELO</name>
<dbReference type="RefSeq" id="XP_024729625.1">
    <property type="nucleotide sequence ID" value="XM_024870913.1"/>
</dbReference>
<protein>
    <submittedName>
        <fullName evidence="1">Uncharacterized protein</fullName>
    </submittedName>
</protein>